<dbReference type="InterPro" id="IPR001525">
    <property type="entry name" value="C5_MeTfrase"/>
</dbReference>
<dbReference type="InterPro" id="IPR029063">
    <property type="entry name" value="SAM-dependent_MTases_sf"/>
</dbReference>
<proteinExistence type="inferred from homology"/>
<dbReference type="PROSITE" id="PS00095">
    <property type="entry name" value="C5_MTASE_2"/>
    <property type="match status" value="1"/>
</dbReference>
<dbReference type="GO" id="GO:0009307">
    <property type="term" value="P:DNA restriction-modification system"/>
    <property type="evidence" value="ECO:0007669"/>
    <property type="project" value="UniProtKB-KW"/>
</dbReference>
<dbReference type="InterPro" id="IPR031303">
    <property type="entry name" value="C5_meth_CS"/>
</dbReference>
<protein>
    <recommendedName>
        <fullName evidence="8">Cytosine-specific methyltransferase</fullName>
        <ecNumber evidence="8">2.1.1.37</ecNumber>
    </recommendedName>
</protein>
<evidence type="ECO:0000256" key="2">
    <source>
        <dbReference type="ARBA" id="ARBA00022679"/>
    </source>
</evidence>
<evidence type="ECO:0000256" key="5">
    <source>
        <dbReference type="ARBA" id="ARBA00047422"/>
    </source>
</evidence>
<evidence type="ECO:0000256" key="3">
    <source>
        <dbReference type="ARBA" id="ARBA00022691"/>
    </source>
</evidence>
<dbReference type="PROSITE" id="PS00094">
    <property type="entry name" value="C5_MTASE_1"/>
    <property type="match status" value="1"/>
</dbReference>
<name>A0A1I4I4U0_9RHOB</name>
<dbReference type="Pfam" id="PF00145">
    <property type="entry name" value="DNA_methylase"/>
    <property type="match status" value="2"/>
</dbReference>
<dbReference type="GO" id="GO:0044027">
    <property type="term" value="P:negative regulation of gene expression via chromosomal CpG island methylation"/>
    <property type="evidence" value="ECO:0007669"/>
    <property type="project" value="TreeGrafter"/>
</dbReference>
<evidence type="ECO:0000256" key="7">
    <source>
        <dbReference type="RuleBase" id="RU000416"/>
    </source>
</evidence>
<evidence type="ECO:0000313" key="10">
    <source>
        <dbReference type="Proteomes" id="UP000199550"/>
    </source>
</evidence>
<gene>
    <name evidence="9" type="ORF">SAMN04488004_12241</name>
</gene>
<keyword evidence="2 6" id="KW-0808">Transferase</keyword>
<accession>A0A1I4I4U0</accession>
<dbReference type="PRINTS" id="PR00105">
    <property type="entry name" value="C5METTRFRASE"/>
</dbReference>
<keyword evidence="4" id="KW-0680">Restriction system</keyword>
<dbReference type="Gene3D" id="3.40.50.150">
    <property type="entry name" value="Vaccinia Virus protein VP39"/>
    <property type="match status" value="1"/>
</dbReference>
<dbReference type="AlphaFoldDB" id="A0A1I4I4U0"/>
<dbReference type="PROSITE" id="PS51679">
    <property type="entry name" value="SAM_MT_C5"/>
    <property type="match status" value="1"/>
</dbReference>
<evidence type="ECO:0000313" key="9">
    <source>
        <dbReference type="EMBL" id="SFL49013.1"/>
    </source>
</evidence>
<sequence length="303" mass="33499">MDLGFLGGFDANGKHYAKNPFEIVWANDLNPNACRTYEANLGHQIHVGSVWDHIDTMPESCDVVIGGFPCQDISINGKRAGVAGARSGLYKAMVDAVEKMRPRIFVAENVRGLLYAYNKDSLAKVLSDFTAIGYDVSIKLYHAAAYGVPQKRERVMIVGVLNGSVPFEHPTPLLEKPDWVSSRSAIEDLEGVDQDPEFSHVWSLARASSDQGSRVLNPDVPAHTIRAECHGNNQFHYKLPRRISMREAARFQTFPDKFIFHAKLRETERMIGNAVPPVLGWHVAGAVLECLEKTEGAVSIAAE</sequence>
<dbReference type="GO" id="GO:0003677">
    <property type="term" value="F:DNA binding"/>
    <property type="evidence" value="ECO:0007669"/>
    <property type="project" value="TreeGrafter"/>
</dbReference>
<organism evidence="9 10">
    <name type="scientific">Loktanella salsilacus</name>
    <dbReference type="NCBI Taxonomy" id="195913"/>
    <lineage>
        <taxon>Bacteria</taxon>
        <taxon>Pseudomonadati</taxon>
        <taxon>Pseudomonadota</taxon>
        <taxon>Alphaproteobacteria</taxon>
        <taxon>Rhodobacterales</taxon>
        <taxon>Roseobacteraceae</taxon>
        <taxon>Loktanella</taxon>
    </lineage>
</organism>
<evidence type="ECO:0000256" key="1">
    <source>
        <dbReference type="ARBA" id="ARBA00022603"/>
    </source>
</evidence>
<dbReference type="Gene3D" id="3.90.120.10">
    <property type="entry name" value="DNA Methylase, subunit A, domain 2"/>
    <property type="match status" value="1"/>
</dbReference>
<evidence type="ECO:0000256" key="4">
    <source>
        <dbReference type="ARBA" id="ARBA00022747"/>
    </source>
</evidence>
<dbReference type="SUPFAM" id="SSF53335">
    <property type="entry name" value="S-adenosyl-L-methionine-dependent methyltransferases"/>
    <property type="match status" value="1"/>
</dbReference>
<dbReference type="GO" id="GO:0003886">
    <property type="term" value="F:DNA (cytosine-5-)-methyltransferase activity"/>
    <property type="evidence" value="ECO:0007669"/>
    <property type="project" value="UniProtKB-EC"/>
</dbReference>
<dbReference type="Proteomes" id="UP000199550">
    <property type="component" value="Unassembled WGS sequence"/>
</dbReference>
<evidence type="ECO:0000256" key="6">
    <source>
        <dbReference type="PROSITE-ProRule" id="PRU01016"/>
    </source>
</evidence>
<dbReference type="PANTHER" id="PTHR10629:SF52">
    <property type="entry name" value="DNA (CYTOSINE-5)-METHYLTRANSFERASE 1"/>
    <property type="match status" value="1"/>
</dbReference>
<dbReference type="EMBL" id="FOTF01000022">
    <property type="protein sequence ID" value="SFL49013.1"/>
    <property type="molecule type" value="Genomic_DNA"/>
</dbReference>
<comment type="similarity">
    <text evidence="6 7">Belongs to the class I-like SAM-binding methyltransferase superfamily. C5-methyltransferase family.</text>
</comment>
<dbReference type="NCBIfam" id="TIGR00675">
    <property type="entry name" value="dcm"/>
    <property type="match status" value="1"/>
</dbReference>
<comment type="catalytic activity">
    <reaction evidence="5 8">
        <text>a 2'-deoxycytidine in DNA + S-adenosyl-L-methionine = a 5-methyl-2'-deoxycytidine in DNA + S-adenosyl-L-homocysteine + H(+)</text>
        <dbReference type="Rhea" id="RHEA:13681"/>
        <dbReference type="Rhea" id="RHEA-COMP:11369"/>
        <dbReference type="Rhea" id="RHEA-COMP:11370"/>
        <dbReference type="ChEBI" id="CHEBI:15378"/>
        <dbReference type="ChEBI" id="CHEBI:57856"/>
        <dbReference type="ChEBI" id="CHEBI:59789"/>
        <dbReference type="ChEBI" id="CHEBI:85452"/>
        <dbReference type="ChEBI" id="CHEBI:85454"/>
        <dbReference type="EC" id="2.1.1.37"/>
    </reaction>
</comment>
<dbReference type="InterPro" id="IPR018117">
    <property type="entry name" value="C5_DNA_meth_AS"/>
</dbReference>
<dbReference type="InterPro" id="IPR050390">
    <property type="entry name" value="C5-Methyltransferase"/>
</dbReference>
<keyword evidence="3 6" id="KW-0949">S-adenosyl-L-methionine</keyword>
<evidence type="ECO:0000256" key="8">
    <source>
        <dbReference type="RuleBase" id="RU000417"/>
    </source>
</evidence>
<dbReference type="GO" id="GO:0032259">
    <property type="term" value="P:methylation"/>
    <property type="evidence" value="ECO:0007669"/>
    <property type="project" value="UniProtKB-KW"/>
</dbReference>
<keyword evidence="1 6" id="KW-0489">Methyltransferase</keyword>
<feature type="active site" evidence="6">
    <location>
        <position position="70"/>
    </location>
</feature>
<dbReference type="EC" id="2.1.1.37" evidence="8"/>
<reference evidence="10" key="1">
    <citation type="submission" date="2016-10" db="EMBL/GenBank/DDBJ databases">
        <authorList>
            <person name="Varghese N."/>
            <person name="Submissions S."/>
        </authorList>
    </citation>
    <scope>NUCLEOTIDE SEQUENCE [LARGE SCALE GENOMIC DNA]</scope>
    <source>
        <strain evidence="10">DSM 16199</strain>
    </source>
</reference>
<keyword evidence="10" id="KW-1185">Reference proteome</keyword>
<dbReference type="PANTHER" id="PTHR10629">
    <property type="entry name" value="CYTOSINE-SPECIFIC METHYLTRANSFERASE"/>
    <property type="match status" value="1"/>
</dbReference>
<dbReference type="STRING" id="195913.SAMN04488004_12241"/>